<dbReference type="SUPFAM" id="SSF103473">
    <property type="entry name" value="MFS general substrate transporter"/>
    <property type="match status" value="1"/>
</dbReference>
<evidence type="ECO:0000313" key="5">
    <source>
        <dbReference type="Proteomes" id="UP000678513"/>
    </source>
</evidence>
<feature type="transmembrane region" description="Helical" evidence="3">
    <location>
        <begin position="148"/>
        <end position="170"/>
    </location>
</feature>
<name>A0ABX7Y766_9ACTN</name>
<feature type="transmembrane region" description="Helical" evidence="3">
    <location>
        <begin position="182"/>
        <end position="199"/>
    </location>
</feature>
<dbReference type="PANTHER" id="PTHR11328">
    <property type="entry name" value="MAJOR FACILITATOR SUPERFAMILY DOMAIN-CONTAINING PROTEIN"/>
    <property type="match status" value="1"/>
</dbReference>
<feature type="transmembrane region" description="Helical" evidence="3">
    <location>
        <begin position="407"/>
        <end position="428"/>
    </location>
</feature>
<feature type="transmembrane region" description="Helical" evidence="3">
    <location>
        <begin position="296"/>
        <end position="316"/>
    </location>
</feature>
<evidence type="ECO:0000313" key="4">
    <source>
        <dbReference type="EMBL" id="QUC08927.1"/>
    </source>
</evidence>
<feature type="transmembrane region" description="Helical" evidence="3">
    <location>
        <begin position="106"/>
        <end position="127"/>
    </location>
</feature>
<feature type="transmembrane region" description="Helical" evidence="3">
    <location>
        <begin position="82"/>
        <end position="100"/>
    </location>
</feature>
<evidence type="ECO:0000256" key="2">
    <source>
        <dbReference type="ARBA" id="ARBA00022847"/>
    </source>
</evidence>
<feature type="transmembrane region" description="Helical" evidence="3">
    <location>
        <begin position="370"/>
        <end position="395"/>
    </location>
</feature>
<organism evidence="4 5">
    <name type="scientific">Arachnia rubra</name>
    <dbReference type="NCBI Taxonomy" id="1547448"/>
    <lineage>
        <taxon>Bacteria</taxon>
        <taxon>Bacillati</taxon>
        <taxon>Actinomycetota</taxon>
        <taxon>Actinomycetes</taxon>
        <taxon>Propionibacteriales</taxon>
        <taxon>Propionibacteriaceae</taxon>
        <taxon>Arachnia</taxon>
    </lineage>
</organism>
<feature type="transmembrane region" description="Helical" evidence="3">
    <location>
        <begin position="322"/>
        <end position="349"/>
    </location>
</feature>
<dbReference type="NCBIfam" id="TIGR00792">
    <property type="entry name" value="gph"/>
    <property type="match status" value="1"/>
</dbReference>
<keyword evidence="2" id="KW-0769">Symport</keyword>
<sequence>MNLGPWRNRLSFGLGTLGRDMSAALVSMYLMYYLTEVLHIPASATAAVTVIIVVMRIFDALNDPVMGVIVDNTRSRFGKFKPWIALGAGLWAAATLGIFVDTGLTGWAFLAWFTVVYLLWSVAYTINDISFWGMLPALSQDQQERERIGVIARICANIGLFAVVVAVVPVTKALGAALGSEQLGWLVFAALLVALKLLFQSLTLLFTKQQVATSAAHTPFRELVQVIGKNDQLLWAAGAMLCFMSGYATVTSLGIYYFKYVYRDEGAYSVFAAILAVAQLAGLAVFPLVRRYLKRLQIHSLATALCLAGLVVFWFAGSSLPVVGVAGVLLFTGQAFIQLLMLMFIADCVEYGQWKLGRRNESVTLAVQPFIYKASNAIGSGFVGLALLVSGISGARQVDDVTADGVAAFKLVMLVVPMVLIVASWVILRSGYRLDEKRYGEIVAELEQRGATAA</sequence>
<feature type="transmembrane region" description="Helical" evidence="3">
    <location>
        <begin position="40"/>
        <end position="61"/>
    </location>
</feature>
<keyword evidence="3" id="KW-0812">Transmembrane</keyword>
<protein>
    <submittedName>
        <fullName evidence="4">MFS transporter</fullName>
    </submittedName>
</protein>
<dbReference type="CDD" id="cd17332">
    <property type="entry name" value="MFS_MelB_like"/>
    <property type="match status" value="1"/>
</dbReference>
<feature type="transmembrane region" description="Helical" evidence="3">
    <location>
        <begin position="233"/>
        <end position="258"/>
    </location>
</feature>
<gene>
    <name evidence="4" type="ORF">J5A65_04130</name>
</gene>
<dbReference type="Gene3D" id="1.20.1250.20">
    <property type="entry name" value="MFS general substrate transporter like domains"/>
    <property type="match status" value="1"/>
</dbReference>
<accession>A0ABX7Y766</accession>
<dbReference type="RefSeq" id="WP_212325668.1">
    <property type="nucleotide sequence ID" value="NZ_AP024463.1"/>
</dbReference>
<dbReference type="Pfam" id="PF13347">
    <property type="entry name" value="MFS_2"/>
    <property type="match status" value="1"/>
</dbReference>
<feature type="transmembrane region" description="Helical" evidence="3">
    <location>
        <begin position="270"/>
        <end position="289"/>
    </location>
</feature>
<dbReference type="InterPro" id="IPR039672">
    <property type="entry name" value="MFS_2"/>
</dbReference>
<keyword evidence="1" id="KW-0813">Transport</keyword>
<dbReference type="InterPro" id="IPR036259">
    <property type="entry name" value="MFS_trans_sf"/>
</dbReference>
<reference evidence="4 5" key="1">
    <citation type="submission" date="2021-03" db="EMBL/GenBank/DDBJ databases">
        <title>Human Oral Microbial Genomes.</title>
        <authorList>
            <person name="Johnston C.D."/>
            <person name="Chen T."/>
            <person name="Dewhirst F.E."/>
        </authorList>
    </citation>
    <scope>NUCLEOTIDE SEQUENCE [LARGE SCALE GENOMIC DNA]</scope>
    <source>
        <strain evidence="4 5">DSMZ 100122</strain>
    </source>
</reference>
<dbReference type="InterPro" id="IPR001927">
    <property type="entry name" value="Na/Gal_symport"/>
</dbReference>
<dbReference type="Proteomes" id="UP000678513">
    <property type="component" value="Chromosome"/>
</dbReference>
<dbReference type="PANTHER" id="PTHR11328:SF36">
    <property type="entry name" value="MELIBIOSE PERMEASE"/>
    <property type="match status" value="1"/>
</dbReference>
<keyword evidence="3" id="KW-1133">Transmembrane helix</keyword>
<dbReference type="EMBL" id="CP072384">
    <property type="protein sequence ID" value="QUC08927.1"/>
    <property type="molecule type" value="Genomic_DNA"/>
</dbReference>
<evidence type="ECO:0000256" key="3">
    <source>
        <dbReference type="SAM" id="Phobius"/>
    </source>
</evidence>
<keyword evidence="5" id="KW-1185">Reference proteome</keyword>
<evidence type="ECO:0000256" key="1">
    <source>
        <dbReference type="ARBA" id="ARBA00022448"/>
    </source>
</evidence>
<proteinExistence type="predicted"/>
<keyword evidence="3" id="KW-0472">Membrane</keyword>